<dbReference type="Proteomes" id="UP000197138">
    <property type="component" value="Unassembled WGS sequence"/>
</dbReference>
<protein>
    <submittedName>
        <fullName evidence="1">Uncharacterized protein</fullName>
    </submittedName>
</protein>
<name>A0A218XF80_PUNGR</name>
<evidence type="ECO:0000313" key="1">
    <source>
        <dbReference type="EMBL" id="OWM83141.1"/>
    </source>
</evidence>
<sequence>MPVEVILETRFDFVNHCRSSSLSALQETSTKPRFASPPDSGVSDIRLPQYSKLLQLDDCKLAVQRAWKLHIADITDLQRKYQNAKSAGAKSKH</sequence>
<organism evidence="1 2">
    <name type="scientific">Punica granatum</name>
    <name type="common">Pomegranate</name>
    <dbReference type="NCBI Taxonomy" id="22663"/>
    <lineage>
        <taxon>Eukaryota</taxon>
        <taxon>Viridiplantae</taxon>
        <taxon>Streptophyta</taxon>
        <taxon>Embryophyta</taxon>
        <taxon>Tracheophyta</taxon>
        <taxon>Spermatophyta</taxon>
        <taxon>Magnoliopsida</taxon>
        <taxon>eudicotyledons</taxon>
        <taxon>Gunneridae</taxon>
        <taxon>Pentapetalae</taxon>
        <taxon>rosids</taxon>
        <taxon>malvids</taxon>
        <taxon>Myrtales</taxon>
        <taxon>Lythraceae</taxon>
        <taxon>Punica</taxon>
    </lineage>
</organism>
<accession>A0A218XF80</accession>
<gene>
    <name evidence="1" type="ORF">CDL15_Pgr011823</name>
</gene>
<reference evidence="2" key="1">
    <citation type="journal article" date="2017" name="Plant J.">
        <title>The pomegranate (Punica granatum L.) genome and the genomics of punicalagin biosynthesis.</title>
        <authorList>
            <person name="Qin G."/>
            <person name="Xu C."/>
            <person name="Ming R."/>
            <person name="Tang H."/>
            <person name="Guyot R."/>
            <person name="Kramer E.M."/>
            <person name="Hu Y."/>
            <person name="Yi X."/>
            <person name="Qi Y."/>
            <person name="Xu X."/>
            <person name="Gao Z."/>
            <person name="Pan H."/>
            <person name="Jian J."/>
            <person name="Tian Y."/>
            <person name="Yue Z."/>
            <person name="Xu Y."/>
        </authorList>
    </citation>
    <scope>NUCLEOTIDE SEQUENCE [LARGE SCALE GENOMIC DNA]</scope>
    <source>
        <strain evidence="2">cv. Dabenzi</strain>
    </source>
</reference>
<dbReference type="EMBL" id="MTKT01001935">
    <property type="protein sequence ID" value="OWM83141.1"/>
    <property type="molecule type" value="Genomic_DNA"/>
</dbReference>
<proteinExistence type="predicted"/>
<comment type="caution">
    <text evidence="1">The sequence shown here is derived from an EMBL/GenBank/DDBJ whole genome shotgun (WGS) entry which is preliminary data.</text>
</comment>
<evidence type="ECO:0000313" key="2">
    <source>
        <dbReference type="Proteomes" id="UP000197138"/>
    </source>
</evidence>
<dbReference type="AlphaFoldDB" id="A0A218XF80"/>